<organism evidence="7 8">
    <name type="scientific">Aspergillus lucknowensis</name>
    <dbReference type="NCBI Taxonomy" id="176173"/>
    <lineage>
        <taxon>Eukaryota</taxon>
        <taxon>Fungi</taxon>
        <taxon>Dikarya</taxon>
        <taxon>Ascomycota</taxon>
        <taxon>Pezizomycotina</taxon>
        <taxon>Eurotiomycetes</taxon>
        <taxon>Eurotiomycetidae</taxon>
        <taxon>Eurotiales</taxon>
        <taxon>Aspergillaceae</taxon>
        <taxon>Aspergillus</taxon>
        <taxon>Aspergillus subgen. Nidulantes</taxon>
    </lineage>
</organism>
<feature type="compositionally biased region" description="Basic and acidic residues" evidence="6">
    <location>
        <begin position="1"/>
        <end position="11"/>
    </location>
</feature>
<feature type="region of interest" description="Disordered" evidence="6">
    <location>
        <begin position="585"/>
        <end position="644"/>
    </location>
</feature>
<dbReference type="Pfam" id="PF01513">
    <property type="entry name" value="NAD_kinase"/>
    <property type="match status" value="1"/>
</dbReference>
<proteinExistence type="inferred from homology"/>
<dbReference type="HAMAP" id="MF_00361">
    <property type="entry name" value="NAD_kinase"/>
    <property type="match status" value="1"/>
</dbReference>
<dbReference type="InterPro" id="IPR016064">
    <property type="entry name" value="NAD/diacylglycerol_kinase_sf"/>
</dbReference>
<keyword evidence="5" id="KW-0520">NAD</keyword>
<dbReference type="PANTHER" id="PTHR20275">
    <property type="entry name" value="NAD KINASE"/>
    <property type="match status" value="1"/>
</dbReference>
<keyword evidence="2" id="KW-0808">Transferase</keyword>
<gene>
    <name evidence="7" type="ORF">BJX67DRAFT_62266</name>
</gene>
<dbReference type="RefSeq" id="XP_070887122.1">
    <property type="nucleotide sequence ID" value="XM_071035252.1"/>
</dbReference>
<evidence type="ECO:0000256" key="1">
    <source>
        <dbReference type="ARBA" id="ARBA00010995"/>
    </source>
</evidence>
<name>A0ABR4LUC3_9EURO</name>
<dbReference type="Proteomes" id="UP001610432">
    <property type="component" value="Unassembled WGS sequence"/>
</dbReference>
<dbReference type="InterPro" id="IPR017437">
    <property type="entry name" value="ATP-NAD_kinase_PpnK-typ_C"/>
</dbReference>
<feature type="compositionally biased region" description="Low complexity" evidence="6">
    <location>
        <begin position="83"/>
        <end position="101"/>
    </location>
</feature>
<dbReference type="InterPro" id="IPR002504">
    <property type="entry name" value="NADK"/>
</dbReference>
<evidence type="ECO:0000256" key="6">
    <source>
        <dbReference type="SAM" id="MobiDB-lite"/>
    </source>
</evidence>
<feature type="region of interest" description="Disordered" evidence="6">
    <location>
        <begin position="1"/>
        <end position="112"/>
    </location>
</feature>
<dbReference type="PANTHER" id="PTHR20275:SF0">
    <property type="entry name" value="NAD KINASE"/>
    <property type="match status" value="1"/>
</dbReference>
<keyword evidence="8" id="KW-1185">Reference proteome</keyword>
<evidence type="ECO:0000256" key="2">
    <source>
        <dbReference type="ARBA" id="ARBA00022679"/>
    </source>
</evidence>
<dbReference type="Gene3D" id="3.40.50.10330">
    <property type="entry name" value="Probable inorganic polyphosphate/atp-NAD kinase, domain 1"/>
    <property type="match status" value="1"/>
</dbReference>
<dbReference type="SUPFAM" id="SSF111331">
    <property type="entry name" value="NAD kinase/diacylglycerol kinase-like"/>
    <property type="match status" value="1"/>
</dbReference>
<evidence type="ECO:0000313" key="8">
    <source>
        <dbReference type="Proteomes" id="UP001610432"/>
    </source>
</evidence>
<dbReference type="EMBL" id="JBFXLQ010000015">
    <property type="protein sequence ID" value="KAL2868143.1"/>
    <property type="molecule type" value="Genomic_DNA"/>
</dbReference>
<evidence type="ECO:0000313" key="7">
    <source>
        <dbReference type="EMBL" id="KAL2868143.1"/>
    </source>
</evidence>
<feature type="compositionally biased region" description="Acidic residues" evidence="6">
    <location>
        <begin position="592"/>
        <end position="610"/>
    </location>
</feature>
<comment type="similarity">
    <text evidence="1">Belongs to the NAD kinase family.</text>
</comment>
<protein>
    <submittedName>
        <fullName evidence="7">ATP-NAD kinase-like domain-containing protein</fullName>
    </submittedName>
</protein>
<dbReference type="Gene3D" id="2.60.200.30">
    <property type="entry name" value="Probable inorganic polyphosphate/atp-NAD kinase, domain 2"/>
    <property type="match status" value="1"/>
</dbReference>
<reference evidence="7 8" key="1">
    <citation type="submission" date="2024-07" db="EMBL/GenBank/DDBJ databases">
        <title>Section-level genome sequencing and comparative genomics of Aspergillus sections Usti and Cavernicolus.</title>
        <authorList>
            <consortium name="Lawrence Berkeley National Laboratory"/>
            <person name="Nybo J.L."/>
            <person name="Vesth T.C."/>
            <person name="Theobald S."/>
            <person name="Frisvad J.C."/>
            <person name="Larsen T.O."/>
            <person name="Kjaerboelling I."/>
            <person name="Rothschild-Mancinelli K."/>
            <person name="Lyhne E.K."/>
            <person name="Kogle M.E."/>
            <person name="Barry K."/>
            <person name="Clum A."/>
            <person name="Na H."/>
            <person name="Ledsgaard L."/>
            <person name="Lin J."/>
            <person name="Lipzen A."/>
            <person name="Kuo A."/>
            <person name="Riley R."/>
            <person name="Mondo S."/>
            <person name="Labutti K."/>
            <person name="Haridas S."/>
            <person name="Pangalinan J."/>
            <person name="Salamov A.A."/>
            <person name="Simmons B.A."/>
            <person name="Magnuson J.K."/>
            <person name="Chen J."/>
            <person name="Drula E."/>
            <person name="Henrissat B."/>
            <person name="Wiebenga A."/>
            <person name="Lubbers R.J."/>
            <person name="Gomes A.C."/>
            <person name="Macurrencykelacurrency M.R."/>
            <person name="Stajich J."/>
            <person name="Grigoriev I.V."/>
            <person name="Mortensen U.H."/>
            <person name="De Vries R.P."/>
            <person name="Baker S.E."/>
            <person name="Andersen M.R."/>
        </authorList>
    </citation>
    <scope>NUCLEOTIDE SEQUENCE [LARGE SCALE GENOMIC DNA]</scope>
    <source>
        <strain evidence="7 8">CBS 449.75</strain>
    </source>
</reference>
<comment type="caution">
    <text evidence="7">The sequence shown here is derived from an EMBL/GenBank/DDBJ whole genome shotgun (WGS) entry which is preliminary data.</text>
</comment>
<accession>A0ABR4LUC3</accession>
<evidence type="ECO:0000256" key="4">
    <source>
        <dbReference type="ARBA" id="ARBA00022857"/>
    </source>
</evidence>
<evidence type="ECO:0000256" key="3">
    <source>
        <dbReference type="ARBA" id="ARBA00022777"/>
    </source>
</evidence>
<dbReference type="InterPro" id="IPR017438">
    <property type="entry name" value="ATP-NAD_kinase_N"/>
</dbReference>
<feature type="region of interest" description="Disordered" evidence="6">
    <location>
        <begin position="145"/>
        <end position="178"/>
    </location>
</feature>
<sequence>MAFSASRHDHINSQNLPKPSCVRQPSPLPDSAAPPVSDPSPSFTSPKAVGASLLRDYAFHIDPSQTPNEVDGRVTPQEPHTKPATAPSRASQPPASSTTPAPLLPFHTTSSFGRHNRSVLSCDSIPRQTIMKALASRASVSGPNMPLAASVGLQNTPSSTSPPEETERRPNTSSSQKLSAALSNLQLGSYNDRAPSTARLVMQSPCFFHKRFDDAVNLQKVLEEITDDEWLSHSRLLQTATGVREVSKQLQRRPIKREVRNVMIVTKARDNSLVHLTQELTEWLLSTPRYGRDLGVNVYVDAKLRNSRRFDAQSLIQKNPAYEQMLRYWTPDLCWTSPEKFDLVLTLGGDGTVLFTSWLFQRIVPPVLCFSLGSLGFLTNFEFEDYKSHLDAVMGDVGMRVNLRMRFTCTVFRKDRSKGAEAGSVEEGEQFEVLNELVIDRGPSPYVSNLELYADNDLLTVVQADGCIFSTPTGSTAYSLSAGGSLIHPSIPGILLTPICPHTLSFRPMVLSDSLLLRIAVPAGSRSTAYCSFDGKGRVELRQGDYVTVEASQYPFPTVVSGNGEWFQSVQRALRWNTRGAVQKSWHSADDGAMDQADDDNDEEEWDIDTDAGYNGTDSGLGPSEDGDTGSNSPMKRQMSLLSM</sequence>
<keyword evidence="4" id="KW-0521">NADP</keyword>
<dbReference type="GeneID" id="98150324"/>
<feature type="compositionally biased region" description="Low complexity" evidence="6">
    <location>
        <begin position="29"/>
        <end position="42"/>
    </location>
</feature>
<evidence type="ECO:0000256" key="5">
    <source>
        <dbReference type="ARBA" id="ARBA00023027"/>
    </source>
</evidence>
<keyword evidence="3" id="KW-0418">Kinase</keyword>
<dbReference type="Pfam" id="PF20143">
    <property type="entry name" value="NAD_kinase_C"/>
    <property type="match status" value="1"/>
</dbReference>
<feature type="compositionally biased region" description="Polar residues" evidence="6">
    <location>
        <begin position="629"/>
        <end position="644"/>
    </location>
</feature>